<dbReference type="PANTHER" id="PTHR34281">
    <property type="entry name" value="PROTEIN EARLY FLOWERING 3"/>
    <property type="match status" value="1"/>
</dbReference>
<dbReference type="OrthoDB" id="1939092at2759"/>
<sequence>MEQFETLTQQLVTKGNDTELQLSHRLRKIQKPQRTGTSITSEEDEDISEVKDSLKSDDDPESELKTGLIWSRIYCICGDRGILEINVYYCYDFIHPLKDLIVANSGIFFNLLLVLTSSSTNRQRTRVIKVVPHNPRLATESAARIFRSIQEERKQYDWFLYLIRATSPKITVFLILC</sequence>
<dbReference type="GO" id="GO:2000028">
    <property type="term" value="P:regulation of photoperiodism, flowering"/>
    <property type="evidence" value="ECO:0007669"/>
    <property type="project" value="InterPro"/>
</dbReference>
<dbReference type="AlphaFoldDB" id="A0A6P5WES1"/>
<dbReference type="Proteomes" id="UP000515121">
    <property type="component" value="Unplaced"/>
</dbReference>
<proteinExistence type="predicted"/>
<dbReference type="InterPro" id="IPR039319">
    <property type="entry name" value="ELF3-like"/>
</dbReference>
<feature type="compositionally biased region" description="Basic and acidic residues" evidence="1">
    <location>
        <begin position="48"/>
        <end position="57"/>
    </location>
</feature>
<evidence type="ECO:0000313" key="2">
    <source>
        <dbReference type="Proteomes" id="UP000515121"/>
    </source>
</evidence>
<evidence type="ECO:0000256" key="1">
    <source>
        <dbReference type="SAM" id="MobiDB-lite"/>
    </source>
</evidence>
<reference evidence="3" key="1">
    <citation type="submission" date="2025-08" db="UniProtKB">
        <authorList>
            <consortium name="RefSeq"/>
        </authorList>
    </citation>
    <scope>IDENTIFICATION</scope>
    <source>
        <tissue evidence="3">Fruit stalk</tissue>
    </source>
</reference>
<evidence type="ECO:0000313" key="3">
    <source>
        <dbReference type="RefSeq" id="XP_022714527.1"/>
    </source>
</evidence>
<keyword evidence="2" id="KW-1185">Reference proteome</keyword>
<organism evidence="2 3">
    <name type="scientific">Durio zibethinus</name>
    <name type="common">Durian</name>
    <dbReference type="NCBI Taxonomy" id="66656"/>
    <lineage>
        <taxon>Eukaryota</taxon>
        <taxon>Viridiplantae</taxon>
        <taxon>Streptophyta</taxon>
        <taxon>Embryophyta</taxon>
        <taxon>Tracheophyta</taxon>
        <taxon>Spermatophyta</taxon>
        <taxon>Magnoliopsida</taxon>
        <taxon>eudicotyledons</taxon>
        <taxon>Gunneridae</taxon>
        <taxon>Pentapetalae</taxon>
        <taxon>rosids</taxon>
        <taxon>malvids</taxon>
        <taxon>Malvales</taxon>
        <taxon>Malvaceae</taxon>
        <taxon>Helicteroideae</taxon>
        <taxon>Durio</taxon>
    </lineage>
</organism>
<dbReference type="PANTHER" id="PTHR34281:SF2">
    <property type="entry name" value="PROTEIN EARLY FLOWERING 3"/>
    <property type="match status" value="1"/>
</dbReference>
<accession>A0A6P5WES1</accession>
<feature type="region of interest" description="Disordered" evidence="1">
    <location>
        <begin position="28"/>
        <end position="62"/>
    </location>
</feature>
<gene>
    <name evidence="3" type="primary">LOC111274157</name>
</gene>
<dbReference type="GeneID" id="111274157"/>
<protein>
    <submittedName>
        <fullName evidence="3">Uncharacterized protein LOC111274157</fullName>
    </submittedName>
</protein>
<name>A0A6P5WES1_DURZI</name>
<dbReference type="RefSeq" id="XP_022714527.1">
    <property type="nucleotide sequence ID" value="XM_022858792.1"/>
</dbReference>
<dbReference type="KEGG" id="dzi:111274157"/>